<sequence length="274" mass="31734">MKHQRTGDIYLRHIRYSFIIDFEQFLRKGPSLQSSNRLNNNGVMKHLSRLKKMMNLALDLEWVDKNPFARYKLKFHKHKSEFLEKHELELLKNAFVPEEGHRIVRDVFVFSCYTGLAYSDVKKLKQGNVMRGIDGRFWLFLERTKTNYPLRIPLLEEAMLILERYRDAPGKVKDALLPVFVNQKMNSYIKEVAKKIGIDKNLTFHSARHTFATTVTLSNGVPIATVSKLLGHTKITTTQIYARVLEDKISADMEGLRSVLRNNSESDSGFASGW</sequence>
<dbReference type="InterPro" id="IPR025269">
    <property type="entry name" value="SAM-like_dom"/>
</dbReference>
<comment type="similarity">
    <text evidence="1">Belongs to the 'phage' integrase family.</text>
</comment>
<dbReference type="InterPro" id="IPR011010">
    <property type="entry name" value="DNA_brk_join_enz"/>
</dbReference>
<evidence type="ECO:0000313" key="5">
    <source>
        <dbReference type="EMBL" id="MEC4265563.1"/>
    </source>
</evidence>
<accession>A0ABU6IRF5</accession>
<dbReference type="Proteomes" id="UP001355298">
    <property type="component" value="Unassembled WGS sequence"/>
</dbReference>
<dbReference type="CDD" id="cd01185">
    <property type="entry name" value="INTN1_C_like"/>
    <property type="match status" value="1"/>
</dbReference>
<dbReference type="InterPro" id="IPR010998">
    <property type="entry name" value="Integrase_recombinase_N"/>
</dbReference>
<feature type="domain" description="Tyr recombinase" evidence="4">
    <location>
        <begin position="78"/>
        <end position="261"/>
    </location>
</feature>
<evidence type="ECO:0000256" key="3">
    <source>
        <dbReference type="ARBA" id="ARBA00023172"/>
    </source>
</evidence>
<dbReference type="InterPro" id="IPR002104">
    <property type="entry name" value="Integrase_catalytic"/>
</dbReference>
<dbReference type="Pfam" id="PF13102">
    <property type="entry name" value="Phage_int_SAM_5"/>
    <property type="match status" value="1"/>
</dbReference>
<comment type="caution">
    <text evidence="5">The sequence shown here is derived from an EMBL/GenBank/DDBJ whole genome shotgun (WGS) entry which is preliminary data.</text>
</comment>
<dbReference type="Gene3D" id="1.10.443.10">
    <property type="entry name" value="Intergrase catalytic core"/>
    <property type="match status" value="1"/>
</dbReference>
<dbReference type="InterPro" id="IPR050090">
    <property type="entry name" value="Tyrosine_recombinase_XerCD"/>
</dbReference>
<evidence type="ECO:0000256" key="2">
    <source>
        <dbReference type="ARBA" id="ARBA00023125"/>
    </source>
</evidence>
<keyword evidence="3" id="KW-0233">DNA recombination</keyword>
<evidence type="ECO:0000259" key="4">
    <source>
        <dbReference type="PROSITE" id="PS51898"/>
    </source>
</evidence>
<evidence type="ECO:0000313" key="6">
    <source>
        <dbReference type="Proteomes" id="UP001355298"/>
    </source>
</evidence>
<organism evidence="5 6">
    <name type="scientific">Flagellimonas halotolerans</name>
    <dbReference type="NCBI Taxonomy" id="3112164"/>
    <lineage>
        <taxon>Bacteria</taxon>
        <taxon>Pseudomonadati</taxon>
        <taxon>Bacteroidota</taxon>
        <taxon>Flavobacteriia</taxon>
        <taxon>Flavobacteriales</taxon>
        <taxon>Flavobacteriaceae</taxon>
        <taxon>Flagellimonas</taxon>
    </lineage>
</organism>
<dbReference type="RefSeq" id="WP_326278568.1">
    <property type="nucleotide sequence ID" value="NZ_JAYKYV010000006.1"/>
</dbReference>
<dbReference type="PANTHER" id="PTHR30349">
    <property type="entry name" value="PHAGE INTEGRASE-RELATED"/>
    <property type="match status" value="1"/>
</dbReference>
<dbReference type="PANTHER" id="PTHR30349:SF64">
    <property type="entry name" value="PROPHAGE INTEGRASE INTD-RELATED"/>
    <property type="match status" value="1"/>
</dbReference>
<dbReference type="InterPro" id="IPR013762">
    <property type="entry name" value="Integrase-like_cat_sf"/>
</dbReference>
<dbReference type="PROSITE" id="PS51898">
    <property type="entry name" value="TYR_RECOMBINASE"/>
    <property type="match status" value="1"/>
</dbReference>
<evidence type="ECO:0000256" key="1">
    <source>
        <dbReference type="ARBA" id="ARBA00008857"/>
    </source>
</evidence>
<reference evidence="5 6" key="1">
    <citation type="submission" date="2024-01" db="EMBL/GenBank/DDBJ databases">
        <title>The strains designed SYSU M86414 and SYSU M84420 isolated from the marine sediment in San Sha City (Hainan Province, China).</title>
        <authorList>
            <person name="Guo D."/>
        </authorList>
    </citation>
    <scope>NUCLEOTIDE SEQUENCE [LARGE SCALE GENOMIC DNA]</scope>
    <source>
        <strain evidence="5 6">SYSU M84420</strain>
    </source>
</reference>
<dbReference type="EMBL" id="JAYMGW010000006">
    <property type="protein sequence ID" value="MEC4265563.1"/>
    <property type="molecule type" value="Genomic_DNA"/>
</dbReference>
<protein>
    <submittedName>
        <fullName evidence="5">Site-specific integrase</fullName>
    </submittedName>
</protein>
<dbReference type="Gene3D" id="1.10.150.130">
    <property type="match status" value="1"/>
</dbReference>
<proteinExistence type="inferred from homology"/>
<keyword evidence="6" id="KW-1185">Reference proteome</keyword>
<name>A0ABU6IRF5_9FLAO</name>
<dbReference type="SUPFAM" id="SSF56349">
    <property type="entry name" value="DNA breaking-rejoining enzymes"/>
    <property type="match status" value="1"/>
</dbReference>
<gene>
    <name evidence="5" type="ORF">VOP03_09410</name>
</gene>
<dbReference type="Pfam" id="PF00589">
    <property type="entry name" value="Phage_integrase"/>
    <property type="match status" value="1"/>
</dbReference>
<keyword evidence="2" id="KW-0238">DNA-binding</keyword>